<dbReference type="InterPro" id="IPR027417">
    <property type="entry name" value="P-loop_NTPase"/>
</dbReference>
<evidence type="ECO:0000256" key="1">
    <source>
        <dbReference type="ARBA" id="ARBA00022448"/>
    </source>
</evidence>
<dbReference type="InterPro" id="IPR017871">
    <property type="entry name" value="ABC_transporter-like_CS"/>
</dbReference>
<feature type="domain" description="ABC transporter" evidence="4">
    <location>
        <begin position="6"/>
        <end position="228"/>
    </location>
</feature>
<sequence length="229" mass="24048">MSTPACVLANVTKTFELGRETVVAVDDVDLRVECGEFVTIFGVSGSGKSTLLRLIAGLDRATAGSVRVLGTDLNSLDDRSLGSFRLRNVGVVFQDNQLIEEFTALENVILPLLAAGVGRAAAEAEAVKLLGELGIAGLAGRSIEQMSGGQRQRVGIARALAGERPVLLADEPTGALDSGNAHALFASLRGLADGGRAIVTATHDPRALDYATHNYVIDDGRLRLRENVT</sequence>
<dbReference type="InterPro" id="IPR015854">
    <property type="entry name" value="ABC_transpr_LolD-like"/>
</dbReference>
<organism evidence="5">
    <name type="scientific">freshwater metagenome</name>
    <dbReference type="NCBI Taxonomy" id="449393"/>
    <lineage>
        <taxon>unclassified sequences</taxon>
        <taxon>metagenomes</taxon>
        <taxon>ecological metagenomes</taxon>
    </lineage>
</organism>
<dbReference type="AlphaFoldDB" id="A0A6J6CF65"/>
<dbReference type="CDD" id="cd03255">
    <property type="entry name" value="ABC_MJ0796_LolCDE_FtsE"/>
    <property type="match status" value="1"/>
</dbReference>
<dbReference type="GO" id="GO:0022857">
    <property type="term" value="F:transmembrane transporter activity"/>
    <property type="evidence" value="ECO:0007669"/>
    <property type="project" value="TreeGrafter"/>
</dbReference>
<evidence type="ECO:0000313" key="5">
    <source>
        <dbReference type="EMBL" id="CAB4549957.1"/>
    </source>
</evidence>
<proteinExistence type="predicted"/>
<keyword evidence="1" id="KW-0813">Transport</keyword>
<dbReference type="InterPro" id="IPR017911">
    <property type="entry name" value="MacB-like_ATP-bd"/>
</dbReference>
<reference evidence="5" key="1">
    <citation type="submission" date="2020-05" db="EMBL/GenBank/DDBJ databases">
        <authorList>
            <person name="Chiriac C."/>
            <person name="Salcher M."/>
            <person name="Ghai R."/>
            <person name="Kavagutti S V."/>
        </authorList>
    </citation>
    <scope>NUCLEOTIDE SEQUENCE</scope>
</reference>
<name>A0A6J6CF65_9ZZZZ</name>
<evidence type="ECO:0000256" key="2">
    <source>
        <dbReference type="ARBA" id="ARBA00022741"/>
    </source>
</evidence>
<dbReference type="PROSITE" id="PS00211">
    <property type="entry name" value="ABC_TRANSPORTER_1"/>
    <property type="match status" value="1"/>
</dbReference>
<keyword evidence="2" id="KW-0547">Nucleotide-binding</keyword>
<accession>A0A6J6CF65</accession>
<evidence type="ECO:0000256" key="3">
    <source>
        <dbReference type="ARBA" id="ARBA00022840"/>
    </source>
</evidence>
<dbReference type="SUPFAM" id="SSF52540">
    <property type="entry name" value="P-loop containing nucleoside triphosphate hydrolases"/>
    <property type="match status" value="1"/>
</dbReference>
<dbReference type="GO" id="GO:0005524">
    <property type="term" value="F:ATP binding"/>
    <property type="evidence" value="ECO:0007669"/>
    <property type="project" value="UniProtKB-KW"/>
</dbReference>
<gene>
    <name evidence="5" type="ORF">UFOPK1493_00974</name>
</gene>
<dbReference type="PROSITE" id="PS50893">
    <property type="entry name" value="ABC_TRANSPORTER_2"/>
    <property type="match status" value="1"/>
</dbReference>
<dbReference type="Pfam" id="PF00005">
    <property type="entry name" value="ABC_tran"/>
    <property type="match status" value="1"/>
</dbReference>
<dbReference type="Gene3D" id="3.40.50.300">
    <property type="entry name" value="P-loop containing nucleotide triphosphate hydrolases"/>
    <property type="match status" value="1"/>
</dbReference>
<dbReference type="GO" id="GO:0016887">
    <property type="term" value="F:ATP hydrolysis activity"/>
    <property type="evidence" value="ECO:0007669"/>
    <property type="project" value="InterPro"/>
</dbReference>
<dbReference type="GO" id="GO:0005886">
    <property type="term" value="C:plasma membrane"/>
    <property type="evidence" value="ECO:0007669"/>
    <property type="project" value="TreeGrafter"/>
</dbReference>
<dbReference type="InterPro" id="IPR003439">
    <property type="entry name" value="ABC_transporter-like_ATP-bd"/>
</dbReference>
<dbReference type="PANTHER" id="PTHR24220">
    <property type="entry name" value="IMPORT ATP-BINDING PROTEIN"/>
    <property type="match status" value="1"/>
</dbReference>
<protein>
    <submittedName>
        <fullName evidence="5">Unannotated protein</fullName>
    </submittedName>
</protein>
<dbReference type="EMBL" id="CAEZSR010000025">
    <property type="protein sequence ID" value="CAB4549957.1"/>
    <property type="molecule type" value="Genomic_DNA"/>
</dbReference>
<keyword evidence="3" id="KW-0067">ATP-binding</keyword>
<dbReference type="InterPro" id="IPR003593">
    <property type="entry name" value="AAA+_ATPase"/>
</dbReference>
<dbReference type="SMART" id="SM00382">
    <property type="entry name" value="AAA"/>
    <property type="match status" value="1"/>
</dbReference>
<evidence type="ECO:0000259" key="4">
    <source>
        <dbReference type="PROSITE" id="PS50893"/>
    </source>
</evidence>